<feature type="transmembrane region" description="Helical" evidence="10">
    <location>
        <begin position="44"/>
        <end position="63"/>
    </location>
</feature>
<dbReference type="EMBL" id="CM001488">
    <property type="protein sequence ID" value="EIM62371.1"/>
    <property type="molecule type" value="Genomic_DNA"/>
</dbReference>
<dbReference type="eggNOG" id="COG0168">
    <property type="taxonomic scope" value="Bacteria"/>
</dbReference>
<accession>I5AYQ8</accession>
<name>I5AYQ8_9BACT</name>
<evidence type="ECO:0000256" key="2">
    <source>
        <dbReference type="ARBA" id="ARBA00022448"/>
    </source>
</evidence>
<dbReference type="PANTHER" id="PTHR32024:SF1">
    <property type="entry name" value="KTR SYSTEM POTASSIUM UPTAKE PROTEIN B"/>
    <property type="match status" value="1"/>
</dbReference>
<keyword evidence="9 10" id="KW-0472">Membrane</keyword>
<dbReference type="AlphaFoldDB" id="I5AYQ8"/>
<keyword evidence="12" id="KW-1185">Reference proteome</keyword>
<evidence type="ECO:0000256" key="1">
    <source>
        <dbReference type="ARBA" id="ARBA00004651"/>
    </source>
</evidence>
<evidence type="ECO:0000256" key="6">
    <source>
        <dbReference type="ARBA" id="ARBA00022958"/>
    </source>
</evidence>
<keyword evidence="3" id="KW-1003">Cell membrane</keyword>
<proteinExistence type="predicted"/>
<keyword evidence="8" id="KW-0406">Ion transport</keyword>
<feature type="transmembrane region" description="Helical" evidence="10">
    <location>
        <begin position="158"/>
        <end position="178"/>
    </location>
</feature>
<dbReference type="Proteomes" id="UP000005778">
    <property type="component" value="Chromosome"/>
</dbReference>
<feature type="transmembrane region" description="Helical" evidence="10">
    <location>
        <begin position="351"/>
        <end position="369"/>
    </location>
</feature>
<dbReference type="PANTHER" id="PTHR32024">
    <property type="entry name" value="TRK SYSTEM POTASSIUM UPTAKE PROTEIN TRKG-RELATED"/>
    <property type="match status" value="1"/>
</dbReference>
<feature type="transmembrane region" description="Helical" evidence="10">
    <location>
        <begin position="12"/>
        <end position="32"/>
    </location>
</feature>
<dbReference type="RefSeq" id="WP_004070901.1">
    <property type="nucleotide sequence ID" value="NZ_CM001488.1"/>
</dbReference>
<dbReference type="InterPro" id="IPR004772">
    <property type="entry name" value="TrkH"/>
</dbReference>
<keyword evidence="5 10" id="KW-0812">Transmembrane</keyword>
<dbReference type="InterPro" id="IPR003445">
    <property type="entry name" value="Cat_transpt"/>
</dbReference>
<dbReference type="GO" id="GO:0015379">
    <property type="term" value="F:potassium:chloride symporter activity"/>
    <property type="evidence" value="ECO:0007669"/>
    <property type="project" value="InterPro"/>
</dbReference>
<dbReference type="OrthoDB" id="9810952at2"/>
<sequence>MTLRRKLLKLHPAALILISFLALILIGTLLLSLPVSSKSAPLQVIDALFTSTSAVCVTGLAVVDTGTRFTLFGQIIILVLIQMGGLGVMTLSVLLFRIIGRKTFYHQRMAVQDMFLHTPQDDIFKIVKNIIYMTFCIETAGAVLLAIYWSRTMPVHEAVYTALFHAISAFCNAGFSLFPDSLSTFGDSYLLNFTICMLIVTGGIGFSVLYEFKNWIKLRKKKRFRFSVQTRIVLLTTAILIVGGTVWLFILERQGILDGKSPAYQFLVALFQSITCRTAGFNTVDISALNEATIAMMLVLMFFGASPGSCGGGVKTTTLALLTATTITRIKRMQRVNLFKKSIPDETVRRASTLIIVSVGIIGMVLFMILSEGAITGRSLGGEFLPYLFEVVSAFGTVGLSLGVTADLSVWGKFWIVITMIIGRVGILTFSYIIIGTNPTNGFERAEENMMIG</sequence>
<feature type="transmembrane region" description="Helical" evidence="10">
    <location>
        <begin position="190"/>
        <end position="212"/>
    </location>
</feature>
<feature type="transmembrane region" description="Helical" evidence="10">
    <location>
        <begin position="232"/>
        <end position="251"/>
    </location>
</feature>
<evidence type="ECO:0000256" key="3">
    <source>
        <dbReference type="ARBA" id="ARBA00022475"/>
    </source>
</evidence>
<protein>
    <submittedName>
        <fullName evidence="11">Potassium uptake protein, TrkH family</fullName>
    </submittedName>
</protein>
<keyword evidence="6" id="KW-0630">Potassium</keyword>
<reference evidence="11 12" key="2">
    <citation type="submission" date="2012-02" db="EMBL/GenBank/DDBJ databases">
        <title>Improved High-Quality Draft sequence of Desulfobacter postgatei 2ac9.</title>
        <authorList>
            <consortium name="US DOE Joint Genome Institute"/>
            <person name="Lucas S."/>
            <person name="Han J."/>
            <person name="Lapidus A."/>
            <person name="Cheng J.-F."/>
            <person name="Goodwin L."/>
            <person name="Pitluck S."/>
            <person name="Peters L."/>
            <person name="Ovchinnikova G."/>
            <person name="Held B."/>
            <person name="Detter J.C."/>
            <person name="Han C."/>
            <person name="Tapia R."/>
            <person name="Land M."/>
            <person name="Hauser L."/>
            <person name="Kyrpides N."/>
            <person name="Ivanova N."/>
            <person name="Pagani I."/>
            <person name="Orellana R."/>
            <person name="Lovley D."/>
            <person name="Woyke T."/>
        </authorList>
    </citation>
    <scope>NUCLEOTIDE SEQUENCE [LARGE SCALE GENOMIC DNA]</scope>
    <source>
        <strain evidence="11 12">2ac9</strain>
    </source>
</reference>
<evidence type="ECO:0000313" key="11">
    <source>
        <dbReference type="EMBL" id="EIM62371.1"/>
    </source>
</evidence>
<feature type="transmembrane region" description="Helical" evidence="10">
    <location>
        <begin position="75"/>
        <end position="99"/>
    </location>
</feature>
<evidence type="ECO:0000256" key="4">
    <source>
        <dbReference type="ARBA" id="ARBA00022538"/>
    </source>
</evidence>
<feature type="transmembrane region" description="Helical" evidence="10">
    <location>
        <begin position="414"/>
        <end position="435"/>
    </location>
</feature>
<dbReference type="STRING" id="879212.DespoDRAFT_00341"/>
<dbReference type="GO" id="GO:0005886">
    <property type="term" value="C:plasma membrane"/>
    <property type="evidence" value="ECO:0007669"/>
    <property type="project" value="UniProtKB-SubCell"/>
</dbReference>
<keyword evidence="2" id="KW-0813">Transport</keyword>
<keyword evidence="4" id="KW-0633">Potassium transport</keyword>
<dbReference type="Pfam" id="PF02386">
    <property type="entry name" value="TrkH"/>
    <property type="match status" value="1"/>
</dbReference>
<evidence type="ECO:0000256" key="10">
    <source>
        <dbReference type="SAM" id="Phobius"/>
    </source>
</evidence>
<reference evidence="11 12" key="1">
    <citation type="submission" date="2011-09" db="EMBL/GenBank/DDBJ databases">
        <authorList>
            <consortium name="US DOE Joint Genome Institute (JGI-PGF)"/>
            <person name="Lucas S."/>
            <person name="Han J."/>
            <person name="Lapidus A."/>
            <person name="Cheng J.-F."/>
            <person name="Goodwin L."/>
            <person name="Pitluck S."/>
            <person name="Peters L."/>
            <person name="Land M.L."/>
            <person name="Hauser L."/>
            <person name="Orellana R."/>
            <person name="Lovley D."/>
            <person name="Woyke T.J."/>
        </authorList>
    </citation>
    <scope>NUCLEOTIDE SEQUENCE [LARGE SCALE GENOMIC DNA]</scope>
    <source>
        <strain evidence="11 12">2ac9</strain>
    </source>
</reference>
<comment type="subcellular location">
    <subcellularLocation>
        <location evidence="1">Cell membrane</location>
        <topology evidence="1">Multi-pass membrane protein</topology>
    </subcellularLocation>
</comment>
<evidence type="ECO:0000313" key="12">
    <source>
        <dbReference type="Proteomes" id="UP000005778"/>
    </source>
</evidence>
<dbReference type="NCBIfam" id="TIGR00933">
    <property type="entry name" value="2a38"/>
    <property type="match status" value="1"/>
</dbReference>
<evidence type="ECO:0000256" key="9">
    <source>
        <dbReference type="ARBA" id="ARBA00023136"/>
    </source>
</evidence>
<feature type="transmembrane region" description="Helical" evidence="10">
    <location>
        <begin position="288"/>
        <end position="306"/>
    </location>
</feature>
<organism evidence="11 12">
    <name type="scientific">Desulfobacter postgatei 2ac9</name>
    <dbReference type="NCBI Taxonomy" id="879212"/>
    <lineage>
        <taxon>Bacteria</taxon>
        <taxon>Pseudomonadati</taxon>
        <taxon>Thermodesulfobacteriota</taxon>
        <taxon>Desulfobacteria</taxon>
        <taxon>Desulfobacterales</taxon>
        <taxon>Desulfobacteraceae</taxon>
        <taxon>Desulfobacter</taxon>
    </lineage>
</organism>
<dbReference type="HOGENOM" id="CLU_026429_0_1_7"/>
<feature type="transmembrane region" description="Helical" evidence="10">
    <location>
        <begin position="130"/>
        <end position="149"/>
    </location>
</feature>
<evidence type="ECO:0000256" key="5">
    <source>
        <dbReference type="ARBA" id="ARBA00022692"/>
    </source>
</evidence>
<keyword evidence="7 10" id="KW-1133">Transmembrane helix</keyword>
<evidence type="ECO:0000256" key="8">
    <source>
        <dbReference type="ARBA" id="ARBA00023065"/>
    </source>
</evidence>
<evidence type="ECO:0000256" key="7">
    <source>
        <dbReference type="ARBA" id="ARBA00022989"/>
    </source>
</evidence>
<gene>
    <name evidence="11" type="ORF">DespoDRAFT_00341</name>
</gene>